<proteinExistence type="predicted"/>
<dbReference type="Proteomes" id="UP000541444">
    <property type="component" value="Unassembled WGS sequence"/>
</dbReference>
<dbReference type="GO" id="GO:0006508">
    <property type="term" value="P:proteolysis"/>
    <property type="evidence" value="ECO:0007669"/>
    <property type="project" value="InterPro"/>
</dbReference>
<comment type="caution">
    <text evidence="1">The sequence shown here is derived from an EMBL/GenBank/DDBJ whole genome shotgun (WGS) entry which is preliminary data.</text>
</comment>
<protein>
    <submittedName>
        <fullName evidence="1">Uncharacterized protein</fullName>
    </submittedName>
</protein>
<name>A0A7J7KW77_9MAGN</name>
<accession>A0A7J7KW77</accession>
<reference evidence="1 2" key="1">
    <citation type="journal article" date="2020" name="IScience">
        <title>Genome Sequencing of the Endangered Kingdonia uniflora (Circaeasteraceae, Ranunculales) Reveals Potential Mechanisms of Evolutionary Specialization.</title>
        <authorList>
            <person name="Sun Y."/>
            <person name="Deng T."/>
            <person name="Zhang A."/>
            <person name="Moore M.J."/>
            <person name="Landis J.B."/>
            <person name="Lin N."/>
            <person name="Zhang H."/>
            <person name="Zhang X."/>
            <person name="Huang J."/>
            <person name="Zhang X."/>
            <person name="Sun H."/>
            <person name="Wang H."/>
        </authorList>
    </citation>
    <scope>NUCLEOTIDE SEQUENCE [LARGE SCALE GENOMIC DNA]</scope>
    <source>
        <strain evidence="1">TB1705</strain>
        <tissue evidence="1">Leaf</tissue>
    </source>
</reference>
<dbReference type="OrthoDB" id="10255632at2759"/>
<dbReference type="PANTHER" id="PTHR12792">
    <property type="entry name" value="EXTRA SPINDLE POLES 1-RELATED"/>
    <property type="match status" value="1"/>
</dbReference>
<dbReference type="AlphaFoldDB" id="A0A7J7KW77"/>
<sequence>MSGVGWETRIASVTLEQCCRASFDLVLVSCKKFVEKPVGIHDDKSEETIIGFVAATCQASVTLVEALHCDLIKSIDCIVNALSHWSIAREHFGSLNFPTALVRMWVKINGKCLKNIDFEDNAPTLYSMLSKSTTKFSKKTICIVLEQELLAYGEIKGQYADLCRRMQLRLMNFLLLDVYDEDDHLLQKSRILIWKGQLHRAFGILGLNECIQCLSDAISVFENINVLNDDSSNAALIRHQLAVMYWLRALCNQEAHSCPEVIFLDIGEAIQSWSGIQWSSDVHQELVTGDIVPLLFCLIDLLSLKGYLSFQYSIFKLIITFLMNKGVSLEKCIAMLWADRRVTHSLCISPIDEDFITKISQHSGTNFDSVGLWVSCTNYSLPLQIGFRQKFSLYDTLFPILDLFQIFMWDISTMIYVKDLFQMACYLRAASVSLATVCFKVPQVSLVSGCLVEHVKVDDKAFWFYPDDVRLLIDEVEKRSKCIKLTVLSKARNCRLILVPYGDDGRGWSAFALALKGPVYLPEQFLEKLEVQTWGSRDGRPSWQIVENPNGDTIVRGASASTVGVLPSRGSKEMDMYKDDDLETRKKFNNMQGLNNISETWVKVWGLPSHL</sequence>
<dbReference type="InterPro" id="IPR005314">
    <property type="entry name" value="Peptidase_C50"/>
</dbReference>
<dbReference type="EMBL" id="JACGCM010002833">
    <property type="protein sequence ID" value="KAF6134606.1"/>
    <property type="molecule type" value="Genomic_DNA"/>
</dbReference>
<dbReference type="GO" id="GO:0005737">
    <property type="term" value="C:cytoplasm"/>
    <property type="evidence" value="ECO:0007669"/>
    <property type="project" value="TreeGrafter"/>
</dbReference>
<keyword evidence="2" id="KW-1185">Reference proteome</keyword>
<dbReference type="GO" id="GO:0005634">
    <property type="term" value="C:nucleus"/>
    <property type="evidence" value="ECO:0007669"/>
    <property type="project" value="InterPro"/>
</dbReference>
<evidence type="ECO:0000313" key="1">
    <source>
        <dbReference type="EMBL" id="KAF6134606.1"/>
    </source>
</evidence>
<dbReference type="GO" id="GO:0004197">
    <property type="term" value="F:cysteine-type endopeptidase activity"/>
    <property type="evidence" value="ECO:0007669"/>
    <property type="project" value="InterPro"/>
</dbReference>
<dbReference type="GO" id="GO:0072686">
    <property type="term" value="C:mitotic spindle"/>
    <property type="evidence" value="ECO:0007669"/>
    <property type="project" value="TreeGrafter"/>
</dbReference>
<dbReference type="PANTHER" id="PTHR12792:SF0">
    <property type="entry name" value="SEPARIN"/>
    <property type="match status" value="1"/>
</dbReference>
<gene>
    <name evidence="1" type="ORF">GIB67_025721</name>
</gene>
<organism evidence="1 2">
    <name type="scientific">Kingdonia uniflora</name>
    <dbReference type="NCBI Taxonomy" id="39325"/>
    <lineage>
        <taxon>Eukaryota</taxon>
        <taxon>Viridiplantae</taxon>
        <taxon>Streptophyta</taxon>
        <taxon>Embryophyta</taxon>
        <taxon>Tracheophyta</taxon>
        <taxon>Spermatophyta</taxon>
        <taxon>Magnoliopsida</taxon>
        <taxon>Ranunculales</taxon>
        <taxon>Circaeasteraceae</taxon>
        <taxon>Kingdonia</taxon>
    </lineage>
</organism>
<dbReference type="GO" id="GO:0051307">
    <property type="term" value="P:meiotic chromosome separation"/>
    <property type="evidence" value="ECO:0007669"/>
    <property type="project" value="TreeGrafter"/>
</dbReference>
<evidence type="ECO:0000313" key="2">
    <source>
        <dbReference type="Proteomes" id="UP000541444"/>
    </source>
</evidence>